<evidence type="ECO:0000256" key="1">
    <source>
        <dbReference type="SAM" id="Phobius"/>
    </source>
</evidence>
<reference evidence="2" key="1">
    <citation type="submission" date="2020-11" db="EMBL/GenBank/DDBJ databases">
        <title>Chlorella ohadii genome sequencing and assembly.</title>
        <authorList>
            <person name="Murik O."/>
            <person name="Treves H."/>
            <person name="Kedem I."/>
            <person name="Shotland Y."/>
            <person name="Kaplan A."/>
        </authorList>
    </citation>
    <scope>NUCLEOTIDE SEQUENCE</scope>
    <source>
        <strain evidence="2">1</strain>
    </source>
</reference>
<keyword evidence="1" id="KW-0812">Transmembrane</keyword>
<dbReference type="AlphaFoldDB" id="A0AAD5H4X8"/>
<keyword evidence="1" id="KW-0472">Membrane</keyword>
<protein>
    <submittedName>
        <fullName evidence="2">Uncharacterized protein</fullName>
    </submittedName>
</protein>
<dbReference type="EMBL" id="JADXDR010000068">
    <property type="protein sequence ID" value="KAI7841068.1"/>
    <property type="molecule type" value="Genomic_DNA"/>
</dbReference>
<keyword evidence="1" id="KW-1133">Transmembrane helix</keyword>
<evidence type="ECO:0000313" key="2">
    <source>
        <dbReference type="EMBL" id="KAI7841068.1"/>
    </source>
</evidence>
<keyword evidence="3" id="KW-1185">Reference proteome</keyword>
<accession>A0AAD5H4X8</accession>
<comment type="caution">
    <text evidence="2">The sequence shown here is derived from an EMBL/GenBank/DDBJ whole genome shotgun (WGS) entry which is preliminary data.</text>
</comment>
<dbReference type="InterPro" id="IPR022051">
    <property type="entry name" value="DUF3611"/>
</dbReference>
<feature type="transmembrane region" description="Helical" evidence="1">
    <location>
        <begin position="117"/>
        <end position="138"/>
    </location>
</feature>
<dbReference type="PANTHER" id="PTHR34548:SF2">
    <property type="entry name" value="PROTEIN TIC 21, CHLOROPLASTIC"/>
    <property type="match status" value="1"/>
</dbReference>
<feature type="transmembrane region" description="Helical" evidence="1">
    <location>
        <begin position="58"/>
        <end position="81"/>
    </location>
</feature>
<gene>
    <name evidence="2" type="ORF">COHA_005296</name>
</gene>
<feature type="transmembrane region" description="Helical" evidence="1">
    <location>
        <begin position="25"/>
        <end position="46"/>
    </location>
</feature>
<organism evidence="2 3">
    <name type="scientific">Chlorella ohadii</name>
    <dbReference type="NCBI Taxonomy" id="2649997"/>
    <lineage>
        <taxon>Eukaryota</taxon>
        <taxon>Viridiplantae</taxon>
        <taxon>Chlorophyta</taxon>
        <taxon>core chlorophytes</taxon>
        <taxon>Trebouxiophyceae</taxon>
        <taxon>Chlorellales</taxon>
        <taxon>Chlorellaceae</taxon>
        <taxon>Chlorella clade</taxon>
        <taxon>Chlorella</taxon>
    </lineage>
</organism>
<evidence type="ECO:0000313" key="3">
    <source>
        <dbReference type="Proteomes" id="UP001205105"/>
    </source>
</evidence>
<name>A0AAD5H4X8_9CHLO</name>
<sequence>MDQLDTVSEVARQNLKKAANACRRYGWISFWVQLVLNSVAAVVLLFSLAFTSQNGPSISLYLTFFGILLGFLSIFWSFGYVRLSRKLRAFLEAPNLDVAPKIRRSDVITMLERGATINVLGAGLTMLGLSATIGVLLAKTLTSATVNPFLATSSTNWNPVLAFDVFNVQATTNALLSHFFSLVSSLHLLRTIANRPSPAHMMATGGSSSSPKPAAA</sequence>
<dbReference type="Proteomes" id="UP001205105">
    <property type="component" value="Unassembled WGS sequence"/>
</dbReference>
<dbReference type="Pfam" id="PF12263">
    <property type="entry name" value="DUF3611"/>
    <property type="match status" value="1"/>
</dbReference>
<proteinExistence type="predicted"/>
<dbReference type="PANTHER" id="PTHR34548">
    <property type="entry name" value="PROTEIN TIC 21, CHLOROPLASTIC"/>
    <property type="match status" value="1"/>
</dbReference>